<gene>
    <name evidence="1" type="ORF">F5891DRAFT_898302</name>
</gene>
<organism evidence="1 2">
    <name type="scientific">Suillus fuscotomentosus</name>
    <dbReference type="NCBI Taxonomy" id="1912939"/>
    <lineage>
        <taxon>Eukaryota</taxon>
        <taxon>Fungi</taxon>
        <taxon>Dikarya</taxon>
        <taxon>Basidiomycota</taxon>
        <taxon>Agaricomycotina</taxon>
        <taxon>Agaricomycetes</taxon>
        <taxon>Agaricomycetidae</taxon>
        <taxon>Boletales</taxon>
        <taxon>Suillineae</taxon>
        <taxon>Suillaceae</taxon>
        <taxon>Suillus</taxon>
    </lineage>
</organism>
<dbReference type="EMBL" id="JABBWK010000299">
    <property type="protein sequence ID" value="KAG1885912.1"/>
    <property type="molecule type" value="Genomic_DNA"/>
</dbReference>
<dbReference type="Proteomes" id="UP001195769">
    <property type="component" value="Unassembled WGS sequence"/>
</dbReference>
<evidence type="ECO:0000313" key="1">
    <source>
        <dbReference type="EMBL" id="KAG1885912.1"/>
    </source>
</evidence>
<reference evidence="1" key="1">
    <citation type="journal article" date="2020" name="New Phytol.">
        <title>Comparative genomics reveals dynamic genome evolution in host specialist ectomycorrhizal fungi.</title>
        <authorList>
            <person name="Lofgren L.A."/>
            <person name="Nguyen N.H."/>
            <person name="Vilgalys R."/>
            <person name="Ruytinx J."/>
            <person name="Liao H.L."/>
            <person name="Branco S."/>
            <person name="Kuo A."/>
            <person name="LaButti K."/>
            <person name="Lipzen A."/>
            <person name="Andreopoulos W."/>
            <person name="Pangilinan J."/>
            <person name="Riley R."/>
            <person name="Hundley H."/>
            <person name="Na H."/>
            <person name="Barry K."/>
            <person name="Grigoriev I.V."/>
            <person name="Stajich J.E."/>
            <person name="Kennedy P.G."/>
        </authorList>
    </citation>
    <scope>NUCLEOTIDE SEQUENCE</scope>
    <source>
        <strain evidence="1">FC203</strain>
    </source>
</reference>
<sequence length="106" mass="11853">VGSWTVFDQALSGVPDIDYTRAALFLKDIGKDEKSFGIWMSCIITHENHLVKIRDAPVYEGMYPLDLMPDLNPSEDITCSEFMAFVRAYVGVASVLAEYAWSDSLP</sequence>
<dbReference type="RefSeq" id="XP_041216498.1">
    <property type="nucleotide sequence ID" value="XM_041373409.1"/>
</dbReference>
<proteinExistence type="predicted"/>
<feature type="non-terminal residue" evidence="1">
    <location>
        <position position="1"/>
    </location>
</feature>
<accession>A0AAD4HBX8</accession>
<comment type="caution">
    <text evidence="1">The sequence shown here is derived from an EMBL/GenBank/DDBJ whole genome shotgun (WGS) entry which is preliminary data.</text>
</comment>
<dbReference type="GeneID" id="64667707"/>
<feature type="non-terminal residue" evidence="1">
    <location>
        <position position="106"/>
    </location>
</feature>
<evidence type="ECO:0000313" key="2">
    <source>
        <dbReference type="Proteomes" id="UP001195769"/>
    </source>
</evidence>
<protein>
    <submittedName>
        <fullName evidence="1">Uncharacterized protein</fullName>
    </submittedName>
</protein>
<name>A0AAD4HBX8_9AGAM</name>
<keyword evidence="2" id="KW-1185">Reference proteome</keyword>
<dbReference type="AlphaFoldDB" id="A0AAD4HBX8"/>